<dbReference type="CDD" id="cd04202">
    <property type="entry name" value="CuRO_D2_2dMcoN_like"/>
    <property type="match status" value="1"/>
</dbReference>
<keyword evidence="2" id="KW-0560">Oxidoreductase</keyword>
<evidence type="ECO:0000313" key="8">
    <source>
        <dbReference type="EMBL" id="GGN80792.1"/>
    </source>
</evidence>
<keyword evidence="3" id="KW-0186">Copper</keyword>
<keyword evidence="9" id="KW-1185">Reference proteome</keyword>
<keyword evidence="5" id="KW-0472">Membrane</keyword>
<dbReference type="PROSITE" id="PS00080">
    <property type="entry name" value="MULTICOPPER_OXIDASE2"/>
    <property type="match status" value="1"/>
</dbReference>
<name>A0ABQ2KF93_9MICO</name>
<evidence type="ECO:0000256" key="2">
    <source>
        <dbReference type="ARBA" id="ARBA00023002"/>
    </source>
</evidence>
<evidence type="ECO:0000256" key="5">
    <source>
        <dbReference type="SAM" id="Phobius"/>
    </source>
</evidence>
<feature type="transmembrane region" description="Helical" evidence="5">
    <location>
        <begin position="21"/>
        <end position="40"/>
    </location>
</feature>
<dbReference type="InterPro" id="IPR002355">
    <property type="entry name" value="Cu_oxidase_Cu_BS"/>
</dbReference>
<sequence>MPAAARAPDGRRARLRRALRALGLVAAGVLLVVVLAAWAASIRPGTYSSMAMGVPDLGGAAAVVGGHGHGGAEPSTEGAPTTAGTPITELVADPARPADVRVELVARAERIVLPGGEAVDGFTLNGSTPGPEIRARQGELVEVALRNESVAAGTTLHWHGVDVPAAMDGVAGVTQDAVPPGGSSTYRFVAEDAGSYWYHAHQVSHAQVAGGLFGALVVEPAEAAEPPHALDVVALLHTYPGTSRTLDGVSGEVRHVAAAGSLVRVRIANTDSSPTVAWASAPFRLIAIDGTDLHEPGQVEGLRVAVTAGGRADLELRVPPGGARVQAPGVSLVVGPAGASPPELAAPAEALDPLDYGEPAPLGLDAADPDRDFAYDIGRMPGFLDGRPGIWWTINGRMGGDVPAYVVAEGDVVRMRIANGSGEVHPMHLHGHHAVVLSRDGVPASGSPWWVDSLDVGHGETYEIAFVADNPGVWMDHCHTLPHAVEGLQTHLVYEGVTTPYLLGRDSGNEPE</sequence>
<dbReference type="InterPro" id="IPR008972">
    <property type="entry name" value="Cupredoxin"/>
</dbReference>
<dbReference type="EMBL" id="BMLM01000001">
    <property type="protein sequence ID" value="GGN80792.1"/>
    <property type="molecule type" value="Genomic_DNA"/>
</dbReference>
<feature type="domain" description="Plastocyanin-like" evidence="7">
    <location>
        <begin position="112"/>
        <end position="221"/>
    </location>
</feature>
<evidence type="ECO:0000259" key="6">
    <source>
        <dbReference type="Pfam" id="PF07731"/>
    </source>
</evidence>
<dbReference type="PANTHER" id="PTHR11709">
    <property type="entry name" value="MULTI-COPPER OXIDASE"/>
    <property type="match status" value="1"/>
</dbReference>
<evidence type="ECO:0000256" key="1">
    <source>
        <dbReference type="ARBA" id="ARBA00022723"/>
    </source>
</evidence>
<evidence type="ECO:0000256" key="3">
    <source>
        <dbReference type="ARBA" id="ARBA00023008"/>
    </source>
</evidence>
<dbReference type="SUPFAM" id="SSF49503">
    <property type="entry name" value="Cupredoxins"/>
    <property type="match status" value="2"/>
</dbReference>
<dbReference type="PANTHER" id="PTHR11709:SF394">
    <property type="entry name" value="FI03373P-RELATED"/>
    <property type="match status" value="1"/>
</dbReference>
<dbReference type="Gene3D" id="2.60.40.420">
    <property type="entry name" value="Cupredoxins - blue copper proteins"/>
    <property type="match status" value="3"/>
</dbReference>
<keyword evidence="5" id="KW-0812">Transmembrane</keyword>
<feature type="domain" description="Plastocyanin-like" evidence="6">
    <location>
        <begin position="393"/>
        <end position="493"/>
    </location>
</feature>
<dbReference type="Pfam" id="PF07732">
    <property type="entry name" value="Cu-oxidase_3"/>
    <property type="match status" value="1"/>
</dbReference>
<reference evidence="9" key="1">
    <citation type="journal article" date="2019" name="Int. J. Syst. Evol. Microbiol.">
        <title>The Global Catalogue of Microorganisms (GCM) 10K type strain sequencing project: providing services to taxonomists for standard genome sequencing and annotation.</title>
        <authorList>
            <consortium name="The Broad Institute Genomics Platform"/>
            <consortium name="The Broad Institute Genome Sequencing Center for Infectious Disease"/>
            <person name="Wu L."/>
            <person name="Ma J."/>
        </authorList>
    </citation>
    <scope>NUCLEOTIDE SEQUENCE [LARGE SCALE GENOMIC DNA]</scope>
    <source>
        <strain evidence="9">CGMCC 1.6960</strain>
    </source>
</reference>
<dbReference type="InterPro" id="IPR011707">
    <property type="entry name" value="Cu-oxidase-like_N"/>
</dbReference>
<evidence type="ECO:0000259" key="7">
    <source>
        <dbReference type="Pfam" id="PF07732"/>
    </source>
</evidence>
<keyword evidence="5" id="KW-1133">Transmembrane helix</keyword>
<dbReference type="InterPro" id="IPR011706">
    <property type="entry name" value="Cu-oxidase_C"/>
</dbReference>
<keyword evidence="1" id="KW-0479">Metal-binding</keyword>
<dbReference type="InterPro" id="IPR045087">
    <property type="entry name" value="Cu-oxidase_fam"/>
</dbReference>
<dbReference type="Pfam" id="PF07731">
    <property type="entry name" value="Cu-oxidase_2"/>
    <property type="match status" value="1"/>
</dbReference>
<accession>A0ABQ2KF93</accession>
<comment type="caution">
    <text evidence="8">The sequence shown here is derived from an EMBL/GenBank/DDBJ whole genome shotgun (WGS) entry which is preliminary data.</text>
</comment>
<evidence type="ECO:0000313" key="9">
    <source>
        <dbReference type="Proteomes" id="UP000626982"/>
    </source>
</evidence>
<protein>
    <submittedName>
        <fullName evidence="8">Metallo-oxidoreductase</fullName>
    </submittedName>
</protein>
<dbReference type="RefSeq" id="WP_229679486.1">
    <property type="nucleotide sequence ID" value="NZ_BMLM01000001.1"/>
</dbReference>
<proteinExistence type="predicted"/>
<dbReference type="Proteomes" id="UP000626982">
    <property type="component" value="Unassembled WGS sequence"/>
</dbReference>
<feature type="region of interest" description="Disordered" evidence="4">
    <location>
        <begin position="65"/>
        <end position="92"/>
    </location>
</feature>
<organism evidence="8 9">
    <name type="scientific">Agrococcus terreus</name>
    <dbReference type="NCBI Taxonomy" id="574649"/>
    <lineage>
        <taxon>Bacteria</taxon>
        <taxon>Bacillati</taxon>
        <taxon>Actinomycetota</taxon>
        <taxon>Actinomycetes</taxon>
        <taxon>Micrococcales</taxon>
        <taxon>Microbacteriaceae</taxon>
        <taxon>Agrococcus</taxon>
    </lineage>
</organism>
<evidence type="ECO:0000256" key="4">
    <source>
        <dbReference type="SAM" id="MobiDB-lite"/>
    </source>
</evidence>
<gene>
    <name evidence="8" type="ORF">GCM10010968_08980</name>
</gene>